<feature type="transmembrane region" description="Helical" evidence="1">
    <location>
        <begin position="128"/>
        <end position="146"/>
    </location>
</feature>
<dbReference type="EMBL" id="CADCTL010000242">
    <property type="protein sequence ID" value="CAA9274656.1"/>
    <property type="molecule type" value="Genomic_DNA"/>
</dbReference>
<organism evidence="2">
    <name type="scientific">uncultured Acetobacteraceae bacterium</name>
    <dbReference type="NCBI Taxonomy" id="169975"/>
    <lineage>
        <taxon>Bacteria</taxon>
        <taxon>Pseudomonadati</taxon>
        <taxon>Pseudomonadota</taxon>
        <taxon>Alphaproteobacteria</taxon>
        <taxon>Acetobacterales</taxon>
        <taxon>Acetobacteraceae</taxon>
        <taxon>environmental samples</taxon>
    </lineage>
</organism>
<protein>
    <recommendedName>
        <fullName evidence="3">DUF3429 domain-containing protein</fullName>
    </recommendedName>
</protein>
<feature type="transmembrane region" description="Helical" evidence="1">
    <location>
        <begin position="98"/>
        <end position="116"/>
    </location>
</feature>
<dbReference type="Pfam" id="PF11911">
    <property type="entry name" value="DUF3429"/>
    <property type="match status" value="1"/>
</dbReference>
<keyword evidence="1" id="KW-0472">Membrane</keyword>
<keyword evidence="1" id="KW-0812">Transmembrane</keyword>
<dbReference type="PANTHER" id="PTHR15887:SF1">
    <property type="entry name" value="TRANSMEMBRANE PROTEIN 69"/>
    <property type="match status" value="1"/>
</dbReference>
<feature type="transmembrane region" description="Helical" evidence="1">
    <location>
        <begin position="72"/>
        <end position="92"/>
    </location>
</feature>
<reference evidence="2" key="1">
    <citation type="submission" date="2020-02" db="EMBL/GenBank/DDBJ databases">
        <authorList>
            <person name="Meier V. D."/>
        </authorList>
    </citation>
    <scope>NUCLEOTIDE SEQUENCE</scope>
    <source>
        <strain evidence="2">AVDCRST_MAG04</strain>
    </source>
</reference>
<name>A0A6J4JEQ7_9PROT</name>
<sequence length="149" mass="15065">MQTPIALPFRLLGYAGLLPFAAAAALALLGPLPWRGLALAALAAYGAVILSFLGAVHWGLALRASPEEAPAAWPRLALGVLPALIGWVALMLPVRPGLALLAAGVLAVALVETAAARRGLLPKDYLGLRWQLSAGAGACLLLGAVVPGA</sequence>
<evidence type="ECO:0000256" key="1">
    <source>
        <dbReference type="SAM" id="Phobius"/>
    </source>
</evidence>
<gene>
    <name evidence="2" type="ORF">AVDCRST_MAG04-3351</name>
</gene>
<accession>A0A6J4JEQ7</accession>
<feature type="transmembrane region" description="Helical" evidence="1">
    <location>
        <begin position="12"/>
        <end position="32"/>
    </location>
</feature>
<dbReference type="InterPro" id="IPR021836">
    <property type="entry name" value="DUF3429"/>
</dbReference>
<dbReference type="AlphaFoldDB" id="A0A6J4JEQ7"/>
<evidence type="ECO:0008006" key="3">
    <source>
        <dbReference type="Google" id="ProtNLM"/>
    </source>
</evidence>
<evidence type="ECO:0000313" key="2">
    <source>
        <dbReference type="EMBL" id="CAA9274656.1"/>
    </source>
</evidence>
<proteinExistence type="predicted"/>
<keyword evidence="1" id="KW-1133">Transmembrane helix</keyword>
<dbReference type="PANTHER" id="PTHR15887">
    <property type="entry name" value="TRANSMEMBRANE PROTEIN 69"/>
    <property type="match status" value="1"/>
</dbReference>
<feature type="transmembrane region" description="Helical" evidence="1">
    <location>
        <begin position="38"/>
        <end position="60"/>
    </location>
</feature>